<evidence type="ECO:0000313" key="3">
    <source>
        <dbReference type="Proteomes" id="UP001189429"/>
    </source>
</evidence>
<feature type="region of interest" description="Disordered" evidence="1">
    <location>
        <begin position="462"/>
        <end position="483"/>
    </location>
</feature>
<organism evidence="2 3">
    <name type="scientific">Prorocentrum cordatum</name>
    <dbReference type="NCBI Taxonomy" id="2364126"/>
    <lineage>
        <taxon>Eukaryota</taxon>
        <taxon>Sar</taxon>
        <taxon>Alveolata</taxon>
        <taxon>Dinophyceae</taxon>
        <taxon>Prorocentrales</taxon>
        <taxon>Prorocentraceae</taxon>
        <taxon>Prorocentrum</taxon>
    </lineage>
</organism>
<feature type="compositionally biased region" description="Basic residues" evidence="1">
    <location>
        <begin position="466"/>
        <end position="477"/>
    </location>
</feature>
<name>A0ABN9UVC8_9DINO</name>
<evidence type="ECO:0000313" key="2">
    <source>
        <dbReference type="EMBL" id="CAK0864078.1"/>
    </source>
</evidence>
<gene>
    <name evidence="2" type="ORF">PCOR1329_LOCUS52041</name>
</gene>
<reference evidence="2" key="1">
    <citation type="submission" date="2023-10" db="EMBL/GenBank/DDBJ databases">
        <authorList>
            <person name="Chen Y."/>
            <person name="Shah S."/>
            <person name="Dougan E. K."/>
            <person name="Thang M."/>
            <person name="Chan C."/>
        </authorList>
    </citation>
    <scope>NUCLEOTIDE SEQUENCE [LARGE SCALE GENOMIC DNA]</scope>
</reference>
<keyword evidence="3" id="KW-1185">Reference proteome</keyword>
<evidence type="ECO:0008006" key="4">
    <source>
        <dbReference type="Google" id="ProtNLM"/>
    </source>
</evidence>
<dbReference type="Proteomes" id="UP001189429">
    <property type="component" value="Unassembled WGS sequence"/>
</dbReference>
<comment type="caution">
    <text evidence="2">The sequence shown here is derived from an EMBL/GenBank/DDBJ whole genome shotgun (WGS) entry which is preliminary data.</text>
</comment>
<protein>
    <recommendedName>
        <fullName evidence="4">Protein xylosyltransferase</fullName>
    </recommendedName>
</protein>
<proteinExistence type="predicted"/>
<feature type="region of interest" description="Disordered" evidence="1">
    <location>
        <begin position="437"/>
        <end position="456"/>
    </location>
</feature>
<feature type="region of interest" description="Disordered" evidence="1">
    <location>
        <begin position="524"/>
        <end position="545"/>
    </location>
</feature>
<accession>A0ABN9UVC8</accession>
<dbReference type="EMBL" id="CAUYUJ010016327">
    <property type="protein sequence ID" value="CAK0864078.1"/>
    <property type="molecule type" value="Genomic_DNA"/>
</dbReference>
<sequence>VVDVDVAGCAEKLTLLEGGMSAKDDDSMFAEMTTWVPNCSKWYRKLPCTCSHVMFEDVHGEFLPGFGKLWHLPTLQRLLTEQRRFWQDLSGTAEPTAENAFWRNTALAGFKNSLDVSFFVFTTHSNQFWDACQKVPECRLSAAFTVIVGELFSLKALSMGAKAGITKDYEKHLALFETDRPSFPEAFLRAPWSLLLTRPSWAAAFAWSVGELDHLLSMSTDRARPLLSTWDSTSRTAEGVEGCAASVGGAEGAADSGESCAAQDPIVVAALSAAFDEHRHHPLERIVAFGRALSSSLPESAPAEAWPSVEEHAEPLSGSWLYRFCGPPGTIVHRSVGSTQLHFLAADVVELGGELLLELLWFASSDDRCVMVGTGEEGAHGGKTYYSWAHTLPMAHLVHWRCDVAWAGAEPGGPGPDAVTVSYSGFASATACRLPGARPRLRRGGPARAADAPGRRWRLGAEQRSAVRKRGPPHLRGARAPEAPAGLGLQRAAARHGAHARDRPSLDRGLCFFFLASSSASIISPSSTRTAPWSRSWRASSSRGR</sequence>
<evidence type="ECO:0000256" key="1">
    <source>
        <dbReference type="SAM" id="MobiDB-lite"/>
    </source>
</evidence>
<feature type="non-terminal residue" evidence="2">
    <location>
        <position position="1"/>
    </location>
</feature>